<evidence type="ECO:0000259" key="11">
    <source>
        <dbReference type="SMART" id="SM01287"/>
    </source>
</evidence>
<evidence type="ECO:0000256" key="7">
    <source>
        <dbReference type="ARBA" id="ARBA00023204"/>
    </source>
</evidence>
<keyword evidence="4 9" id="KW-0227">DNA damage</keyword>
<name>A0A2H9TIY1_9FUNG</name>
<dbReference type="CDD" id="cd13230">
    <property type="entry name" value="PH1_SSRP1-like"/>
    <property type="match status" value="1"/>
</dbReference>
<comment type="subcellular location">
    <subcellularLocation>
        <location evidence="9">Nucleus</location>
    </subcellularLocation>
    <subcellularLocation>
        <location evidence="9">Chromosome</location>
    </subcellularLocation>
</comment>
<evidence type="ECO:0000256" key="4">
    <source>
        <dbReference type="ARBA" id="ARBA00022763"/>
    </source>
</evidence>
<comment type="caution">
    <text evidence="12">The sequence shown here is derived from an EMBL/GenBank/DDBJ whole genome shotgun (WGS) entry which is preliminary data.</text>
</comment>
<dbReference type="InterPro" id="IPR035417">
    <property type="entry name" value="SSRP1/POB3_N"/>
</dbReference>
<dbReference type="GO" id="GO:0003677">
    <property type="term" value="F:DNA binding"/>
    <property type="evidence" value="ECO:0007669"/>
    <property type="project" value="InterPro"/>
</dbReference>
<comment type="similarity">
    <text evidence="1 9">Belongs to the SSRP1 family.</text>
</comment>
<gene>
    <name evidence="12" type="ORF">PSACC_02475</name>
</gene>
<dbReference type="AlphaFoldDB" id="A0A2H9TIY1"/>
<dbReference type="InterPro" id="IPR024954">
    <property type="entry name" value="SSRP1_DD"/>
</dbReference>
<organism evidence="12 13">
    <name type="scientific">Paramicrosporidium saccamoebae</name>
    <dbReference type="NCBI Taxonomy" id="1246581"/>
    <lineage>
        <taxon>Eukaryota</taxon>
        <taxon>Fungi</taxon>
        <taxon>Fungi incertae sedis</taxon>
        <taxon>Cryptomycota</taxon>
        <taxon>Cryptomycota incertae sedis</taxon>
        <taxon>Paramicrosporidium</taxon>
    </lineage>
</organism>
<dbReference type="GO" id="GO:0035101">
    <property type="term" value="C:FACT complex"/>
    <property type="evidence" value="ECO:0007669"/>
    <property type="project" value="TreeGrafter"/>
</dbReference>
<evidence type="ECO:0000256" key="1">
    <source>
        <dbReference type="ARBA" id="ARBA00010060"/>
    </source>
</evidence>
<evidence type="ECO:0000256" key="3">
    <source>
        <dbReference type="ARBA" id="ARBA00022705"/>
    </source>
</evidence>
<comment type="function">
    <text evidence="9">Component of the FACT complex, a general chromatin factor that acts to reorganize nucleosomes. The FACT complex is involved in multiple processes that require DNA as a template such as mRNA elongation, DNA replication and DNA repair. During transcription elongation the FACT complex acts as a histone chaperone that both destabilizes and restores nucleosomal structure. It facilitates the passage of RNA polymerase II and transcription by promoting the dissociation of one histone H2A-H2B dimer from the nucleosome, then subsequently promotes the reestablishment of the nucleosome following the passage of RNA polymerase II.</text>
</comment>
<feature type="domain" description="Histone chaperone RTT106/FACT complex subunit SPT16-like middle" evidence="11">
    <location>
        <begin position="352"/>
        <end position="445"/>
    </location>
</feature>
<dbReference type="CDD" id="cd13231">
    <property type="entry name" value="PH2_SSRP1-like"/>
    <property type="match status" value="1"/>
</dbReference>
<dbReference type="STRING" id="1246581.A0A2H9TIY1"/>
<protein>
    <recommendedName>
        <fullName evidence="9">FACT complex subunit POB3</fullName>
    </recommendedName>
</protein>
<evidence type="ECO:0000256" key="9">
    <source>
        <dbReference type="RuleBase" id="RU364013"/>
    </source>
</evidence>
<dbReference type="GO" id="GO:0006281">
    <property type="term" value="P:DNA repair"/>
    <property type="evidence" value="ECO:0007669"/>
    <property type="project" value="UniProtKB-KW"/>
</dbReference>
<keyword evidence="13" id="KW-1185">Reference proteome</keyword>
<dbReference type="InterPro" id="IPR011993">
    <property type="entry name" value="PH-like_dom_sf"/>
</dbReference>
<feature type="region of interest" description="Disordered" evidence="10">
    <location>
        <begin position="445"/>
        <end position="530"/>
    </location>
</feature>
<dbReference type="SUPFAM" id="SSF50729">
    <property type="entry name" value="PH domain-like"/>
    <property type="match status" value="1"/>
</dbReference>
<dbReference type="OrthoDB" id="498543at2759"/>
<dbReference type="EMBL" id="MTSL01000165">
    <property type="protein sequence ID" value="PJF17714.1"/>
    <property type="molecule type" value="Genomic_DNA"/>
</dbReference>
<dbReference type="Gene3D" id="2.30.29.30">
    <property type="entry name" value="Pleckstrin-homology domain (PH domain)/Phosphotyrosine-binding domain (PTB)"/>
    <property type="match status" value="2"/>
</dbReference>
<dbReference type="InterPro" id="IPR050454">
    <property type="entry name" value="RTT106/SSRP1_HistChap/FACT"/>
</dbReference>
<dbReference type="Pfam" id="PF08512">
    <property type="entry name" value="Rttp106-like_middle"/>
    <property type="match status" value="1"/>
</dbReference>
<evidence type="ECO:0000256" key="6">
    <source>
        <dbReference type="ARBA" id="ARBA00023163"/>
    </source>
</evidence>
<keyword evidence="8 9" id="KW-0539">Nucleus</keyword>
<keyword evidence="7 9" id="KW-0234">DNA repair</keyword>
<evidence type="ECO:0000313" key="13">
    <source>
        <dbReference type="Proteomes" id="UP000240830"/>
    </source>
</evidence>
<evidence type="ECO:0000256" key="5">
    <source>
        <dbReference type="ARBA" id="ARBA00023015"/>
    </source>
</evidence>
<dbReference type="InterPro" id="IPR013719">
    <property type="entry name" value="RTT106/SPT16-like_middle_dom"/>
</dbReference>
<proteinExistence type="inferred from homology"/>
<sequence>MLDAGTLSYDQVYLQSLTAKSAGKLKLAQGGLGWKESSTAQVTTLASADFSSIAWFRAMRGYELRIYLKDGSVHKFDGLPAEALEELKDFVKEHYQVPFETKELSVKGWNWGKAEIDGNHLEFKVGDRMAFDLPLKEVTNAVVTIKDEIAIEFSQPENVDKKTDTLVEMRLYVPGNESDSAEEGDEGLDAAKSLCEKIKGFSEMNQVTGEVIVSLPELPCIVPRGRFQMDMTPSYLRLHGKSYDHKILYSSIVKLFLLPKADEMHVLFVLALDPPIRQGQTRYPFLVFQFNKDEEIEVALQNIDEETIKSKYEGKLQMQYDAPTFEVVSTLFRLLAGQKIIVPGSFRSQGNGNSIKCAFKANEGFLYPLERNILFLPKPVTLIPNGEISHVEFARMGSGSGNPRSFDLKFYLKSGQDVSFSNIAKEEYQFLEDFLKQKNIDFRSKDEDEGRRKKVTKEFSDSEDEAAVKRMRMNGDDESSPDEDYDDGGDESSVGEEYDEDFNSDEDSNEEEGSESEAASEADDTATEED</sequence>
<keyword evidence="6 9" id="KW-0804">Transcription</keyword>
<dbReference type="Proteomes" id="UP000240830">
    <property type="component" value="Unassembled WGS sequence"/>
</dbReference>
<dbReference type="PRINTS" id="PR00887">
    <property type="entry name" value="SSRCOGNITION"/>
</dbReference>
<dbReference type="GO" id="GO:0006260">
    <property type="term" value="P:DNA replication"/>
    <property type="evidence" value="ECO:0007669"/>
    <property type="project" value="UniProtKB-KW"/>
</dbReference>
<feature type="compositionally biased region" description="Basic and acidic residues" evidence="10">
    <location>
        <begin position="445"/>
        <end position="460"/>
    </location>
</feature>
<dbReference type="GO" id="GO:0031491">
    <property type="term" value="F:nucleosome binding"/>
    <property type="evidence" value="ECO:0007669"/>
    <property type="project" value="TreeGrafter"/>
</dbReference>
<dbReference type="Pfam" id="PF21103">
    <property type="entry name" value="PH1_SSRP1-like"/>
    <property type="match status" value="1"/>
</dbReference>
<dbReference type="SMART" id="SM01287">
    <property type="entry name" value="Rtt106"/>
    <property type="match status" value="1"/>
</dbReference>
<evidence type="ECO:0000256" key="10">
    <source>
        <dbReference type="SAM" id="MobiDB-lite"/>
    </source>
</evidence>
<evidence type="ECO:0000313" key="12">
    <source>
        <dbReference type="EMBL" id="PJF17714.1"/>
    </source>
</evidence>
<evidence type="ECO:0000256" key="8">
    <source>
        <dbReference type="ARBA" id="ARBA00023242"/>
    </source>
</evidence>
<evidence type="ECO:0000256" key="2">
    <source>
        <dbReference type="ARBA" id="ARBA00022454"/>
    </source>
</evidence>
<keyword evidence="5 9" id="KW-0805">Transcription regulation</keyword>
<dbReference type="Pfam" id="PF03531">
    <property type="entry name" value="SSrecog"/>
    <property type="match status" value="1"/>
</dbReference>
<dbReference type="PANTHER" id="PTHR45849:SF1">
    <property type="entry name" value="FACT COMPLEX SUBUNIT SSRP1"/>
    <property type="match status" value="1"/>
</dbReference>
<dbReference type="Gene3D" id="2.30.29.220">
    <property type="entry name" value="Structure-specific recognition protein (SSRP1)"/>
    <property type="match status" value="1"/>
</dbReference>
<keyword evidence="2 9" id="KW-0158">Chromosome</keyword>
<accession>A0A2H9TIY1</accession>
<dbReference type="FunFam" id="2.30.29.150:FF:000001">
    <property type="entry name" value="Fact complex subunit ssrp1"/>
    <property type="match status" value="1"/>
</dbReference>
<dbReference type="InterPro" id="IPR048993">
    <property type="entry name" value="SSRP1-like_PH1"/>
</dbReference>
<reference evidence="12 13" key="1">
    <citation type="submission" date="2016-10" db="EMBL/GenBank/DDBJ databases">
        <title>The genome of Paramicrosporidium saccamoebae is the missing link in understanding Cryptomycota and Microsporidia evolution.</title>
        <authorList>
            <person name="Quandt C.A."/>
            <person name="Beaudet D."/>
            <person name="Corsaro D."/>
            <person name="Michel R."/>
            <person name="Corradi N."/>
            <person name="James T."/>
        </authorList>
    </citation>
    <scope>NUCLEOTIDE SEQUENCE [LARGE SCALE GENOMIC DNA]</scope>
    <source>
        <strain evidence="12 13">KSL3</strain>
    </source>
</reference>
<feature type="compositionally biased region" description="Acidic residues" evidence="10">
    <location>
        <begin position="476"/>
        <end position="530"/>
    </location>
</feature>
<dbReference type="InterPro" id="IPR038167">
    <property type="entry name" value="SSRP1_sf"/>
</dbReference>
<dbReference type="Gene3D" id="2.30.29.150">
    <property type="match status" value="1"/>
</dbReference>
<dbReference type="Pfam" id="PF17292">
    <property type="entry name" value="POB3_N"/>
    <property type="match status" value="1"/>
</dbReference>
<keyword evidence="3 9" id="KW-0235">DNA replication</keyword>
<dbReference type="InterPro" id="IPR000969">
    <property type="entry name" value="SSRP1/POB3"/>
</dbReference>
<dbReference type="GO" id="GO:0042393">
    <property type="term" value="F:histone binding"/>
    <property type="evidence" value="ECO:0007669"/>
    <property type="project" value="TreeGrafter"/>
</dbReference>
<dbReference type="PANTHER" id="PTHR45849">
    <property type="entry name" value="FACT COMPLEX SUBUNIT SSRP1"/>
    <property type="match status" value="1"/>
</dbReference>